<reference evidence="9 10" key="1">
    <citation type="journal article" date="2023" name="Int. J. Syst. Evol. Microbiol.">
        <title>Terrisporobacter hibernicus sp. nov., isolated from bovine faeces in Northern Ireland.</title>
        <authorList>
            <person name="Mitchell M."/>
            <person name="Nguyen S.V."/>
            <person name="Connor M."/>
            <person name="Fairley D.J."/>
            <person name="Donoghue O."/>
            <person name="Marshall H."/>
            <person name="Koolman L."/>
            <person name="McMullan G."/>
            <person name="Schaffer K.E."/>
            <person name="McGrath J.W."/>
            <person name="Fanning S."/>
        </authorList>
    </citation>
    <scope>NUCLEOTIDE SEQUENCE [LARGE SCALE GENOMIC DNA]</scope>
    <source>
        <strain evidence="9 10">MCA3</strain>
    </source>
</reference>
<dbReference type="Pfam" id="PF08478">
    <property type="entry name" value="POTRA_1"/>
    <property type="match status" value="1"/>
</dbReference>
<dbReference type="InterPro" id="IPR034746">
    <property type="entry name" value="POTRA"/>
</dbReference>
<dbReference type="PROSITE" id="PS51779">
    <property type="entry name" value="POTRA"/>
    <property type="match status" value="1"/>
</dbReference>
<gene>
    <name evidence="9" type="ORF">JW646_14080</name>
</gene>
<evidence type="ECO:0000259" key="8">
    <source>
        <dbReference type="PROSITE" id="PS51779"/>
    </source>
</evidence>
<keyword evidence="10" id="KW-1185">Reference proteome</keyword>
<evidence type="ECO:0000313" key="10">
    <source>
        <dbReference type="Proteomes" id="UP001198983"/>
    </source>
</evidence>
<evidence type="ECO:0000256" key="7">
    <source>
        <dbReference type="ARBA" id="ARBA00023306"/>
    </source>
</evidence>
<keyword evidence="5" id="KW-1133">Transmembrane helix</keyword>
<dbReference type="Proteomes" id="UP001198983">
    <property type="component" value="Chromosome"/>
</dbReference>
<sequence length="244" mass="28943">MRKRRKINTNKLMGILFFSLLLTLGTCFFLKSDFFFLKQVVINNNKYLSKEDVNNRLNLEQNKNIFFYDLKKLENRVKESTYVKDCEIKRKIPNKLIVNVKEKNIIGPLYNGKSYCYIDDQGKFVDELKEIKNDDLIFTIPYTLNNKMLKFDNKNDKNKLITLYKNLEEENILLQIKTVNFTKGKEIIMKGKTGLTICLNKDNNIEKNIVKLSKVMIDLQNRKELYGKVDFTYDNYLLYSPYSN</sequence>
<dbReference type="RefSeq" id="WP_228415500.1">
    <property type="nucleotide sequence ID" value="NZ_CP081135.1"/>
</dbReference>
<evidence type="ECO:0000256" key="6">
    <source>
        <dbReference type="ARBA" id="ARBA00023136"/>
    </source>
</evidence>
<dbReference type="Gene3D" id="3.10.20.310">
    <property type="entry name" value="membrane protein fhac"/>
    <property type="match status" value="1"/>
</dbReference>
<dbReference type="PANTHER" id="PTHR37820">
    <property type="entry name" value="CELL DIVISION PROTEIN DIVIB"/>
    <property type="match status" value="1"/>
</dbReference>
<evidence type="ECO:0000256" key="1">
    <source>
        <dbReference type="ARBA" id="ARBA00004370"/>
    </source>
</evidence>
<evidence type="ECO:0000256" key="4">
    <source>
        <dbReference type="ARBA" id="ARBA00022692"/>
    </source>
</evidence>
<evidence type="ECO:0000256" key="5">
    <source>
        <dbReference type="ARBA" id="ARBA00022989"/>
    </source>
</evidence>
<dbReference type="KEGG" id="tem:JW646_14080"/>
<proteinExistence type="predicted"/>
<keyword evidence="2" id="KW-1003">Cell membrane</keyword>
<dbReference type="InterPro" id="IPR013685">
    <property type="entry name" value="POTRA_FtsQ_type"/>
</dbReference>
<evidence type="ECO:0000256" key="3">
    <source>
        <dbReference type="ARBA" id="ARBA00022618"/>
    </source>
</evidence>
<dbReference type="GO" id="GO:0005886">
    <property type="term" value="C:plasma membrane"/>
    <property type="evidence" value="ECO:0007669"/>
    <property type="project" value="TreeGrafter"/>
</dbReference>
<dbReference type="GO" id="GO:0051301">
    <property type="term" value="P:cell division"/>
    <property type="evidence" value="ECO:0007669"/>
    <property type="project" value="UniProtKB-KW"/>
</dbReference>
<keyword evidence="3" id="KW-0132">Cell division</keyword>
<dbReference type="InterPro" id="IPR050487">
    <property type="entry name" value="FtsQ_DivIB"/>
</dbReference>
<keyword evidence="4" id="KW-0812">Transmembrane</keyword>
<keyword evidence="7" id="KW-0131">Cell cycle</keyword>
<dbReference type="PANTHER" id="PTHR37820:SF1">
    <property type="entry name" value="CELL DIVISION PROTEIN FTSQ"/>
    <property type="match status" value="1"/>
</dbReference>
<dbReference type="AlphaFoldDB" id="A0AAX2ZFC3"/>
<feature type="domain" description="POTRA" evidence="8">
    <location>
        <begin position="35"/>
        <end position="103"/>
    </location>
</feature>
<name>A0AAX2ZFC3_9FIRM</name>
<keyword evidence="6" id="KW-0472">Membrane</keyword>
<dbReference type="EMBL" id="CP081135">
    <property type="protein sequence ID" value="UEL46759.1"/>
    <property type="molecule type" value="Genomic_DNA"/>
</dbReference>
<accession>A0AAX2ZFC3</accession>
<comment type="subcellular location">
    <subcellularLocation>
        <location evidence="1">Membrane</location>
    </subcellularLocation>
</comment>
<organism evidence="9 10">
    <name type="scientific">Terrisporobacter hibernicus</name>
    <dbReference type="NCBI Taxonomy" id="2813371"/>
    <lineage>
        <taxon>Bacteria</taxon>
        <taxon>Bacillati</taxon>
        <taxon>Bacillota</taxon>
        <taxon>Clostridia</taxon>
        <taxon>Peptostreptococcales</taxon>
        <taxon>Peptostreptococcaceae</taxon>
        <taxon>Terrisporobacter</taxon>
    </lineage>
</organism>
<evidence type="ECO:0000256" key="2">
    <source>
        <dbReference type="ARBA" id="ARBA00022475"/>
    </source>
</evidence>
<protein>
    <submittedName>
        <fullName evidence="9">FtsQ-type POTRA domain-containing protein</fullName>
    </submittedName>
</protein>
<evidence type="ECO:0000313" key="9">
    <source>
        <dbReference type="EMBL" id="UEL46759.1"/>
    </source>
</evidence>